<dbReference type="InterPro" id="IPR001304">
    <property type="entry name" value="C-type_lectin-like"/>
</dbReference>
<dbReference type="PANTHER" id="PTHR46746:SF3">
    <property type="entry name" value="C-TYPE LECTIN DOMAIN-CONTAINING PROTEIN-RELATED"/>
    <property type="match status" value="1"/>
</dbReference>
<evidence type="ECO:0000259" key="4">
    <source>
        <dbReference type="PROSITE" id="PS50041"/>
    </source>
</evidence>
<reference evidence="5 6" key="1">
    <citation type="journal article" date="2023" name="J. Hered.">
        <title>Chromosome-level genome of the wood stork (Mycteria americana) provides insight into avian chromosome evolution.</title>
        <authorList>
            <person name="Flamio R. Jr."/>
            <person name="Ramstad K.M."/>
        </authorList>
    </citation>
    <scope>NUCLEOTIDE SEQUENCE [LARGE SCALE GENOMIC DNA]</scope>
    <source>
        <strain evidence="5">JAX WOST 10</strain>
    </source>
</reference>
<accession>A0AAN7SJC3</accession>
<keyword evidence="6" id="KW-1185">Reference proteome</keyword>
<dbReference type="AlphaFoldDB" id="A0AAN7SJC3"/>
<dbReference type="InterPro" id="IPR051379">
    <property type="entry name" value="C-type_Lectin_Receptor_IMM"/>
</dbReference>
<keyword evidence="2" id="KW-0430">Lectin</keyword>
<comment type="subcellular location">
    <subcellularLocation>
        <location evidence="1">Membrane</location>
        <topology evidence="1">Single-pass membrane protein</topology>
    </subcellularLocation>
</comment>
<evidence type="ECO:0000256" key="3">
    <source>
        <dbReference type="SAM" id="Phobius"/>
    </source>
</evidence>
<dbReference type="GO" id="GO:0005886">
    <property type="term" value="C:plasma membrane"/>
    <property type="evidence" value="ECO:0007669"/>
    <property type="project" value="TreeGrafter"/>
</dbReference>
<keyword evidence="3" id="KW-0812">Transmembrane</keyword>
<protein>
    <recommendedName>
        <fullName evidence="4">C-type lectin domain-containing protein</fullName>
    </recommendedName>
</protein>
<dbReference type="SMART" id="SM00034">
    <property type="entry name" value="CLECT"/>
    <property type="match status" value="2"/>
</dbReference>
<dbReference type="Pfam" id="PF00059">
    <property type="entry name" value="Lectin_C"/>
    <property type="match status" value="1"/>
</dbReference>
<sequence>MTEEVTYANLKFENSHELDNITKPEDTKEKGQNCVLCPANWKWEGGDTCYYHSKEQMSWEQSCRFCSSRNSTLLQIKEAAKLVWTGFSLCLAWKKFMHPISYSIHTAWYLNYPQTCGYFYHSNLRSTSCEEEFYYVCEKPAIQLQRGKKCDKLEMEDEEGYTALNLRPSASVITPGYSSSKKCSAFKAPASCVTVDRASASSSLWRPVAFAFLALCLVLLMGLVALLALFFQVSKDPEEGKKLQEMREALCSEGKEKNETKCALCPASWQNSGADNCFYISKEKKTWKQSQEFCSSRNSTLLVLKDKTKMVSLPQDSQFYWVGLSYISERSGWYWEDGTAFSKEATNWVMLYDNSFCASLYARIIYARHSCSTKQFWICEKVAVHFT</sequence>
<name>A0AAN7SJC3_MYCAM</name>
<dbReference type="GO" id="GO:0030246">
    <property type="term" value="F:carbohydrate binding"/>
    <property type="evidence" value="ECO:0007669"/>
    <property type="project" value="UniProtKB-KW"/>
</dbReference>
<dbReference type="PANTHER" id="PTHR46746">
    <property type="entry name" value="KILLER CELL LECTIN-LIKE RECEPTOR SUBFAMILY F MEMBER 2"/>
    <property type="match status" value="1"/>
</dbReference>
<evidence type="ECO:0000256" key="1">
    <source>
        <dbReference type="ARBA" id="ARBA00004167"/>
    </source>
</evidence>
<dbReference type="SUPFAM" id="SSF56436">
    <property type="entry name" value="C-type lectin-like"/>
    <property type="match status" value="2"/>
</dbReference>
<organism evidence="5 6">
    <name type="scientific">Mycteria americana</name>
    <name type="common">Wood stork</name>
    <dbReference type="NCBI Taxonomy" id="33587"/>
    <lineage>
        <taxon>Eukaryota</taxon>
        <taxon>Metazoa</taxon>
        <taxon>Chordata</taxon>
        <taxon>Craniata</taxon>
        <taxon>Vertebrata</taxon>
        <taxon>Euteleostomi</taxon>
        <taxon>Archelosauria</taxon>
        <taxon>Archosauria</taxon>
        <taxon>Dinosauria</taxon>
        <taxon>Saurischia</taxon>
        <taxon>Theropoda</taxon>
        <taxon>Coelurosauria</taxon>
        <taxon>Aves</taxon>
        <taxon>Neognathae</taxon>
        <taxon>Neoaves</taxon>
        <taxon>Aequornithes</taxon>
        <taxon>Ciconiiformes</taxon>
        <taxon>Ciconiidae</taxon>
        <taxon>Mycteria</taxon>
    </lineage>
</organism>
<gene>
    <name evidence="5" type="ORF">QYF61_010107</name>
</gene>
<dbReference type="InterPro" id="IPR016186">
    <property type="entry name" value="C-type_lectin-like/link_sf"/>
</dbReference>
<dbReference type="Proteomes" id="UP001333110">
    <property type="component" value="Unassembled WGS sequence"/>
</dbReference>
<evidence type="ECO:0000313" key="5">
    <source>
        <dbReference type="EMBL" id="KAK4830343.1"/>
    </source>
</evidence>
<dbReference type="InterPro" id="IPR033992">
    <property type="entry name" value="NKR-like_CTLD"/>
</dbReference>
<keyword evidence="3" id="KW-1133">Transmembrane helix</keyword>
<keyword evidence="3" id="KW-0472">Membrane</keyword>
<feature type="domain" description="C-type lectin" evidence="4">
    <location>
        <begin position="273"/>
        <end position="380"/>
    </location>
</feature>
<dbReference type="Gene3D" id="3.10.100.10">
    <property type="entry name" value="Mannose-Binding Protein A, subunit A"/>
    <property type="match status" value="2"/>
</dbReference>
<comment type="caution">
    <text evidence="5">The sequence shown here is derived from an EMBL/GenBank/DDBJ whole genome shotgun (WGS) entry which is preliminary data.</text>
</comment>
<dbReference type="PROSITE" id="PS50041">
    <property type="entry name" value="C_TYPE_LECTIN_2"/>
    <property type="match status" value="2"/>
</dbReference>
<evidence type="ECO:0000313" key="6">
    <source>
        <dbReference type="Proteomes" id="UP001333110"/>
    </source>
</evidence>
<dbReference type="EMBL" id="JAUNZN010000001">
    <property type="protein sequence ID" value="KAK4830343.1"/>
    <property type="molecule type" value="Genomic_DNA"/>
</dbReference>
<dbReference type="CDD" id="cd03593">
    <property type="entry name" value="CLECT_NK_receptors_like"/>
    <property type="match status" value="1"/>
</dbReference>
<dbReference type="InterPro" id="IPR016187">
    <property type="entry name" value="CTDL_fold"/>
</dbReference>
<feature type="domain" description="C-type lectin" evidence="4">
    <location>
        <begin position="45"/>
        <end position="138"/>
    </location>
</feature>
<evidence type="ECO:0000256" key="2">
    <source>
        <dbReference type="ARBA" id="ARBA00022734"/>
    </source>
</evidence>
<feature type="transmembrane region" description="Helical" evidence="3">
    <location>
        <begin position="208"/>
        <end position="231"/>
    </location>
</feature>
<proteinExistence type="predicted"/>